<dbReference type="RefSeq" id="WP_353302729.1">
    <property type="nucleotide sequence ID" value="NZ_BAABWN010000005.1"/>
</dbReference>
<keyword evidence="2 6" id="KW-0032">Aminotransferase</keyword>
<sequence length="458" mass="50662">MGSTVESLCQNDPNETALSQRQLDAFWMPFTSNRDFKQQPRVIVGAKGHFYKSADGRQVYDLFSGLWSSGIGHGHPKIVEAIAKQASELDYCMSFQLGNDKAFLLADRLAGLAPEGMDHVFFTNSGSEAVDTALKIALAYHQANGDFSRVGLVGRERGYHGANFGGISVGGIMPNRQLYQGNLLPRVYHIPTTYDREHQAFTDGQPQWGSHLVEELEKICRVNGSHNIAAVIVEPAAGSTGILPPPIGYLERLREICTKHGILLIFDEVITGLGRVGDSFAAQRMQVIPDIITTAKSLTNSMVPMGAAIVNKKIYQTIVDDSRSDNRNVEFFHGYTYSGHPIAAAAGLATLDIFEQEGTFETARELETLFSELLHSFDDHPKVIDVRNFGLMGAIELETRDNQLGARGLETHKRCFWEQNVVLRNSSDILQFSPFLNAKPEDLERSFSAIKKVLDTIE</sequence>
<comment type="caution">
    <text evidence="6">The sequence shown here is derived from an EMBL/GenBank/DDBJ whole genome shotgun (WGS) entry which is preliminary data.</text>
</comment>
<evidence type="ECO:0000256" key="1">
    <source>
        <dbReference type="ARBA" id="ARBA00001933"/>
    </source>
</evidence>
<dbReference type="GO" id="GO:0008483">
    <property type="term" value="F:transaminase activity"/>
    <property type="evidence" value="ECO:0007669"/>
    <property type="project" value="UniProtKB-KW"/>
</dbReference>
<dbReference type="Pfam" id="PF00202">
    <property type="entry name" value="Aminotran_3"/>
    <property type="match status" value="1"/>
</dbReference>
<dbReference type="CDD" id="cd00610">
    <property type="entry name" value="OAT_like"/>
    <property type="match status" value="1"/>
</dbReference>
<comment type="cofactor">
    <cofactor evidence="1">
        <name>pyridoxal 5'-phosphate</name>
        <dbReference type="ChEBI" id="CHEBI:597326"/>
    </cofactor>
</comment>
<dbReference type="InterPro" id="IPR005814">
    <property type="entry name" value="Aminotrans_3"/>
</dbReference>
<evidence type="ECO:0000256" key="2">
    <source>
        <dbReference type="ARBA" id="ARBA00022576"/>
    </source>
</evidence>
<keyword evidence="7" id="KW-1185">Reference proteome</keyword>
<dbReference type="SUPFAM" id="SSF53383">
    <property type="entry name" value="PLP-dependent transferases"/>
    <property type="match status" value="1"/>
</dbReference>
<dbReference type="PROSITE" id="PS00600">
    <property type="entry name" value="AA_TRANSFER_CLASS_3"/>
    <property type="match status" value="1"/>
</dbReference>
<dbReference type="EMBL" id="BAABWN010000005">
    <property type="protein sequence ID" value="GAA6168074.1"/>
    <property type="molecule type" value="Genomic_DNA"/>
</dbReference>
<dbReference type="InterPro" id="IPR015424">
    <property type="entry name" value="PyrdxlP-dep_Trfase"/>
</dbReference>
<accession>A0ABQ0A8V0</accession>
<keyword evidence="4 5" id="KW-0663">Pyridoxal phosphate</keyword>
<dbReference type="PANTHER" id="PTHR42684">
    <property type="entry name" value="ADENOSYLMETHIONINE-8-AMINO-7-OXONONANOATE AMINOTRANSFERASE"/>
    <property type="match status" value="1"/>
</dbReference>
<name>A0ABQ0A8V0_9GAMM</name>
<dbReference type="InterPro" id="IPR015421">
    <property type="entry name" value="PyrdxlP-dep_Trfase_major"/>
</dbReference>
<evidence type="ECO:0000256" key="4">
    <source>
        <dbReference type="ARBA" id="ARBA00022898"/>
    </source>
</evidence>
<dbReference type="PIRSF" id="PIRSF000521">
    <property type="entry name" value="Transaminase_4ab_Lys_Orn"/>
    <property type="match status" value="1"/>
</dbReference>
<evidence type="ECO:0000313" key="7">
    <source>
        <dbReference type="Proteomes" id="UP001465153"/>
    </source>
</evidence>
<dbReference type="Gene3D" id="3.40.640.10">
    <property type="entry name" value="Type I PLP-dependent aspartate aminotransferase-like (Major domain)"/>
    <property type="match status" value="1"/>
</dbReference>
<comment type="similarity">
    <text evidence="5">Belongs to the class-III pyridoxal-phosphate-dependent aminotransferase family.</text>
</comment>
<keyword evidence="3" id="KW-0808">Transferase</keyword>
<organism evidence="6 7">
    <name type="scientific">Sessilibacter corallicola</name>
    <dbReference type="NCBI Taxonomy" id="2904075"/>
    <lineage>
        <taxon>Bacteria</taxon>
        <taxon>Pseudomonadati</taxon>
        <taxon>Pseudomonadota</taxon>
        <taxon>Gammaproteobacteria</taxon>
        <taxon>Cellvibrionales</taxon>
        <taxon>Cellvibrionaceae</taxon>
        <taxon>Sessilibacter</taxon>
    </lineage>
</organism>
<evidence type="ECO:0000313" key="6">
    <source>
        <dbReference type="EMBL" id="GAA6168074.1"/>
    </source>
</evidence>
<evidence type="ECO:0000256" key="5">
    <source>
        <dbReference type="RuleBase" id="RU003560"/>
    </source>
</evidence>
<gene>
    <name evidence="6" type="ORF">NBRC116591_18850</name>
</gene>
<dbReference type="Proteomes" id="UP001465153">
    <property type="component" value="Unassembled WGS sequence"/>
</dbReference>
<protein>
    <submittedName>
        <fullName evidence="6">Aspartate aminotransferase family protein</fullName>
    </submittedName>
</protein>
<proteinExistence type="inferred from homology"/>
<reference evidence="6 7" key="1">
    <citation type="submission" date="2024-04" db="EMBL/GenBank/DDBJ databases">
        <title>Draft genome sequence of Sessilibacter corallicola NBRC 116591.</title>
        <authorList>
            <person name="Miyakawa T."/>
            <person name="Kusuya Y."/>
            <person name="Miura T."/>
        </authorList>
    </citation>
    <scope>NUCLEOTIDE SEQUENCE [LARGE SCALE GENOMIC DNA]</scope>
    <source>
        <strain evidence="6 7">KU-00831-HH</strain>
    </source>
</reference>
<dbReference type="InterPro" id="IPR015422">
    <property type="entry name" value="PyrdxlP-dep_Trfase_small"/>
</dbReference>
<dbReference type="Gene3D" id="3.90.1150.10">
    <property type="entry name" value="Aspartate Aminotransferase, domain 1"/>
    <property type="match status" value="1"/>
</dbReference>
<dbReference type="PANTHER" id="PTHR42684:SF1">
    <property type="entry name" value="BETA-ALANINE--PYRUVATE AMINOTRANSFERASE"/>
    <property type="match status" value="1"/>
</dbReference>
<evidence type="ECO:0000256" key="3">
    <source>
        <dbReference type="ARBA" id="ARBA00022679"/>
    </source>
</evidence>
<dbReference type="InterPro" id="IPR049704">
    <property type="entry name" value="Aminotrans_3_PPA_site"/>
</dbReference>